<feature type="repeat" description="TPR" evidence="1">
    <location>
        <begin position="140"/>
        <end position="173"/>
    </location>
</feature>
<evidence type="ECO:0000256" key="2">
    <source>
        <dbReference type="SAM" id="SignalP"/>
    </source>
</evidence>
<accession>A4U0S1</accession>
<organism evidence="3">
    <name type="scientific">Magnetospirillum gryphiswaldense</name>
    <dbReference type="NCBI Taxonomy" id="55518"/>
    <lineage>
        <taxon>Bacteria</taxon>
        <taxon>Pseudomonadati</taxon>
        <taxon>Pseudomonadota</taxon>
        <taxon>Alphaproteobacteria</taxon>
        <taxon>Rhodospirillales</taxon>
        <taxon>Rhodospirillaceae</taxon>
        <taxon>Magnetospirillum</taxon>
    </lineage>
</organism>
<dbReference type="Gene3D" id="1.25.40.10">
    <property type="entry name" value="Tetratricopeptide repeat domain"/>
    <property type="match status" value="1"/>
</dbReference>
<sequence>MQIMARIIGFLMAIILLGAANACSPKPPSHAEIQPGLDRLFQQLHTTTNPAEARLLEATIRHVWSHSNQPEVERMMKWAKAALHGGDLPTAFHLLDQIVLKAPDLVAAWNMRATLHYAQDDYAAALADIAVTLTLEPRHFGAWAGLGLIMQEMGQERAALAAFETALDLNPHLTDLRDDVSQLRNQVIGLAL</sequence>
<reference evidence="3" key="1">
    <citation type="journal article" date="2007" name="J. Bacteriol.">
        <title>Comparative genome analysis of four magnetotactic bacteria reveals a complex set of group-specific genes implicated in magnetosome biomineralization and function.</title>
        <authorList>
            <person name="Richter M."/>
            <person name="Kube M."/>
            <person name="Bazylinski D.A."/>
            <person name="Lombardot T."/>
            <person name="Gloeckner F.O."/>
            <person name="Reinhardt R."/>
            <person name="Schueler D."/>
        </authorList>
    </citation>
    <scope>NUCLEOTIDE SEQUENCE</scope>
    <source>
        <strain evidence="3">MSR-1</strain>
    </source>
</reference>
<dbReference type="PROSITE" id="PS50005">
    <property type="entry name" value="TPR"/>
    <property type="match status" value="1"/>
</dbReference>
<evidence type="ECO:0000256" key="1">
    <source>
        <dbReference type="PROSITE-ProRule" id="PRU00339"/>
    </source>
</evidence>
<dbReference type="AlphaFoldDB" id="A4U0S1"/>
<proteinExistence type="predicted"/>
<dbReference type="SMART" id="SM00028">
    <property type="entry name" value="TPR"/>
    <property type="match status" value="2"/>
</dbReference>
<dbReference type="InterPro" id="IPR011990">
    <property type="entry name" value="TPR-like_helical_dom_sf"/>
</dbReference>
<keyword evidence="1" id="KW-0802">TPR repeat</keyword>
<dbReference type="SUPFAM" id="SSF48452">
    <property type="entry name" value="TPR-like"/>
    <property type="match status" value="1"/>
</dbReference>
<dbReference type="EMBL" id="CU459003">
    <property type="protein sequence ID" value="CAM76478.1"/>
    <property type="molecule type" value="Genomic_DNA"/>
</dbReference>
<gene>
    <name evidence="3" type="ORF">MGR_3205</name>
</gene>
<keyword evidence="2" id="KW-0732">Signal</keyword>
<feature type="chain" id="PRO_5002674508" evidence="2">
    <location>
        <begin position="23"/>
        <end position="192"/>
    </location>
</feature>
<name>A4U0S1_9PROT</name>
<feature type="signal peptide" evidence="2">
    <location>
        <begin position="1"/>
        <end position="22"/>
    </location>
</feature>
<evidence type="ECO:0000313" key="3">
    <source>
        <dbReference type="EMBL" id="CAM76478.1"/>
    </source>
</evidence>
<protein>
    <submittedName>
        <fullName evidence="3">TPR repeat</fullName>
    </submittedName>
</protein>
<dbReference type="InterPro" id="IPR019734">
    <property type="entry name" value="TPR_rpt"/>
</dbReference>